<dbReference type="InterPro" id="IPR023171">
    <property type="entry name" value="Na/H_antiporter_dom_sf"/>
</dbReference>
<comment type="subcellular location">
    <subcellularLocation>
        <location evidence="1">Cell inner membrane</location>
        <topology evidence="1">Multi-pass membrane protein</topology>
    </subcellularLocation>
    <subcellularLocation>
        <location evidence="11">Cell membrane</location>
        <topology evidence="11">Multi-pass membrane protein</topology>
    </subcellularLocation>
</comment>
<keyword evidence="4 11" id="KW-1003">Cell membrane</keyword>
<dbReference type="RefSeq" id="WP_358136549.1">
    <property type="nucleotide sequence ID" value="NZ_JBFALK010000014.1"/>
</dbReference>
<dbReference type="Gene3D" id="1.20.1530.10">
    <property type="entry name" value="Na+/H+ antiporter like domain"/>
    <property type="match status" value="1"/>
</dbReference>
<evidence type="ECO:0000256" key="2">
    <source>
        <dbReference type="ARBA" id="ARBA00022448"/>
    </source>
</evidence>
<dbReference type="HAMAP" id="MF_01844">
    <property type="entry name" value="NhaA"/>
    <property type="match status" value="1"/>
</dbReference>
<feature type="transmembrane region" description="Helical" evidence="11">
    <location>
        <begin position="215"/>
        <end position="246"/>
    </location>
</feature>
<dbReference type="EMBL" id="JBFALK010000014">
    <property type="protein sequence ID" value="MEV0971899.1"/>
    <property type="molecule type" value="Genomic_DNA"/>
</dbReference>
<feature type="transmembrane region" description="Helical" evidence="11">
    <location>
        <begin position="370"/>
        <end position="389"/>
    </location>
</feature>
<keyword evidence="2 11" id="KW-0813">Transport</keyword>
<feature type="transmembrane region" description="Helical" evidence="11">
    <location>
        <begin position="336"/>
        <end position="358"/>
    </location>
</feature>
<comment type="caution">
    <text evidence="12">The sequence shown here is derived from an EMBL/GenBank/DDBJ whole genome shotgun (WGS) entry which is preliminary data.</text>
</comment>
<feature type="transmembrane region" description="Helical" evidence="11">
    <location>
        <begin position="300"/>
        <end position="324"/>
    </location>
</feature>
<evidence type="ECO:0000256" key="10">
    <source>
        <dbReference type="ARBA" id="ARBA00023201"/>
    </source>
</evidence>
<feature type="transmembrane region" description="Helical" evidence="11">
    <location>
        <begin position="28"/>
        <end position="49"/>
    </location>
</feature>
<dbReference type="Pfam" id="PF06965">
    <property type="entry name" value="Na_H_antiport_1"/>
    <property type="match status" value="1"/>
</dbReference>
<evidence type="ECO:0000256" key="8">
    <source>
        <dbReference type="ARBA" id="ARBA00023065"/>
    </source>
</evidence>
<evidence type="ECO:0000256" key="9">
    <source>
        <dbReference type="ARBA" id="ARBA00023136"/>
    </source>
</evidence>
<keyword evidence="5 11" id="KW-0812">Transmembrane</keyword>
<evidence type="ECO:0000256" key="7">
    <source>
        <dbReference type="ARBA" id="ARBA00023053"/>
    </source>
</evidence>
<dbReference type="Proteomes" id="UP001551675">
    <property type="component" value="Unassembled WGS sequence"/>
</dbReference>
<evidence type="ECO:0000313" key="13">
    <source>
        <dbReference type="Proteomes" id="UP001551675"/>
    </source>
</evidence>
<comment type="catalytic activity">
    <reaction evidence="11">
        <text>Na(+)(in) + 2 H(+)(out) = Na(+)(out) + 2 H(+)(in)</text>
        <dbReference type="Rhea" id="RHEA:29251"/>
        <dbReference type="ChEBI" id="CHEBI:15378"/>
        <dbReference type="ChEBI" id="CHEBI:29101"/>
    </reaction>
</comment>
<sequence length="399" mass="42876">MRRAAEIWPVRPTVRYARQLAEALRTETIGGVIMLAATVAALIWANSTWSDSYQALRDTVPGPLHLSLYQWASDGLLAVFFFVAGLEVKEEFVHGELSNLRDAILPIVAAVAGMIVPAILYLAVSWGVEDAVRGWAIPTATDIAFALAILAVTASAMPDALRAFLLTLAVVDDLGAITVIALFYSEQVHLTPLLAAVAVLALYGFLQWRRVRNPLIFIVLGVAAWVLVHESGVHATVAGVLCGLLTRVRRDDGEESSPAERADHFVRPVSAGFAVPVFAFFAAGVRLDPQALGAVFTERITLGVIIGLVVGKFLGVFGGAWLSVRLGFARISEDLYWRDMAAVSVLAGIGFTVALLIGDRAFPGMERITTAVLVASFTASLLAAILLHVRVRKRARDDV</sequence>
<name>A0ABV3GJS7_MICGL</name>
<dbReference type="InterPro" id="IPR004670">
    <property type="entry name" value="NhaA"/>
</dbReference>
<comment type="similarity">
    <text evidence="11">Belongs to the NhaA Na(+)/H(+) (TC 2.A.33) antiporter family.</text>
</comment>
<dbReference type="PANTHER" id="PTHR30341">
    <property type="entry name" value="SODIUM ION/PROTON ANTIPORTER NHAA-RELATED"/>
    <property type="match status" value="1"/>
</dbReference>
<protein>
    <recommendedName>
        <fullName evidence="11">Na(+)/H(+) antiporter NhaA</fullName>
    </recommendedName>
    <alternativeName>
        <fullName evidence="11">Sodium/proton antiporter NhaA</fullName>
    </alternativeName>
</protein>
<evidence type="ECO:0000313" key="12">
    <source>
        <dbReference type="EMBL" id="MEV0971899.1"/>
    </source>
</evidence>
<evidence type="ECO:0000256" key="3">
    <source>
        <dbReference type="ARBA" id="ARBA00022449"/>
    </source>
</evidence>
<keyword evidence="9 11" id="KW-0472">Membrane</keyword>
<reference evidence="12 13" key="1">
    <citation type="submission" date="2024-06" db="EMBL/GenBank/DDBJ databases">
        <title>The Natural Products Discovery Center: Release of the First 8490 Sequenced Strains for Exploring Actinobacteria Biosynthetic Diversity.</title>
        <authorList>
            <person name="Kalkreuter E."/>
            <person name="Kautsar S.A."/>
            <person name="Yang D."/>
            <person name="Bader C.D."/>
            <person name="Teijaro C.N."/>
            <person name="Fluegel L."/>
            <person name="Davis C.M."/>
            <person name="Simpson J.R."/>
            <person name="Lauterbach L."/>
            <person name="Steele A.D."/>
            <person name="Gui C."/>
            <person name="Meng S."/>
            <person name="Li G."/>
            <person name="Viehrig K."/>
            <person name="Ye F."/>
            <person name="Su P."/>
            <person name="Kiefer A.F."/>
            <person name="Nichols A."/>
            <person name="Cepeda A.J."/>
            <person name="Yan W."/>
            <person name="Fan B."/>
            <person name="Jiang Y."/>
            <person name="Adhikari A."/>
            <person name="Zheng C.-J."/>
            <person name="Schuster L."/>
            <person name="Cowan T.M."/>
            <person name="Smanski M.J."/>
            <person name="Chevrette M.G."/>
            <person name="De Carvalho L.P.S."/>
            <person name="Shen B."/>
        </authorList>
    </citation>
    <scope>NUCLEOTIDE SEQUENCE [LARGE SCALE GENOMIC DNA]</scope>
    <source>
        <strain evidence="12 13">NPDC050100</strain>
    </source>
</reference>
<evidence type="ECO:0000256" key="5">
    <source>
        <dbReference type="ARBA" id="ARBA00022692"/>
    </source>
</evidence>
<feature type="transmembrane region" description="Helical" evidence="11">
    <location>
        <begin position="163"/>
        <end position="184"/>
    </location>
</feature>
<proteinExistence type="inferred from homology"/>
<feature type="transmembrane region" description="Helical" evidence="11">
    <location>
        <begin position="135"/>
        <end position="156"/>
    </location>
</feature>
<evidence type="ECO:0000256" key="1">
    <source>
        <dbReference type="ARBA" id="ARBA00004429"/>
    </source>
</evidence>
<keyword evidence="3 11" id="KW-0050">Antiport</keyword>
<feature type="transmembrane region" description="Helical" evidence="11">
    <location>
        <begin position="100"/>
        <end position="123"/>
    </location>
</feature>
<keyword evidence="7 11" id="KW-0915">Sodium</keyword>
<accession>A0ABV3GJS7</accession>
<comment type="function">
    <text evidence="11">Na(+)/H(+) antiporter that extrudes sodium in exchange for external protons.</text>
</comment>
<organism evidence="12 13">
    <name type="scientific">Microtetraspora glauca</name>
    <dbReference type="NCBI Taxonomy" id="1996"/>
    <lineage>
        <taxon>Bacteria</taxon>
        <taxon>Bacillati</taxon>
        <taxon>Actinomycetota</taxon>
        <taxon>Actinomycetes</taxon>
        <taxon>Streptosporangiales</taxon>
        <taxon>Streptosporangiaceae</taxon>
        <taxon>Microtetraspora</taxon>
    </lineage>
</organism>
<feature type="transmembrane region" description="Helical" evidence="11">
    <location>
        <begin position="190"/>
        <end position="208"/>
    </location>
</feature>
<keyword evidence="13" id="KW-1185">Reference proteome</keyword>
<keyword evidence="6 11" id="KW-1133">Transmembrane helix</keyword>
<keyword evidence="8 11" id="KW-0406">Ion transport</keyword>
<gene>
    <name evidence="11 12" type="primary">nhaA</name>
    <name evidence="12" type="ORF">AB0I59_25130</name>
</gene>
<keyword evidence="10 11" id="KW-0739">Sodium transport</keyword>
<evidence type="ECO:0000256" key="6">
    <source>
        <dbReference type="ARBA" id="ARBA00022989"/>
    </source>
</evidence>
<evidence type="ECO:0000256" key="4">
    <source>
        <dbReference type="ARBA" id="ARBA00022475"/>
    </source>
</evidence>
<evidence type="ECO:0000256" key="11">
    <source>
        <dbReference type="HAMAP-Rule" id="MF_01844"/>
    </source>
</evidence>
<feature type="transmembrane region" description="Helical" evidence="11">
    <location>
        <begin position="266"/>
        <end position="288"/>
    </location>
</feature>
<dbReference type="PANTHER" id="PTHR30341:SF0">
    <property type="entry name" value="NA(+)_H(+) ANTIPORTER NHAA"/>
    <property type="match status" value="1"/>
</dbReference>
<dbReference type="NCBIfam" id="TIGR00773">
    <property type="entry name" value="NhaA"/>
    <property type="match status" value="1"/>
</dbReference>